<evidence type="ECO:0000259" key="8">
    <source>
        <dbReference type="PROSITE" id="PS50931"/>
    </source>
</evidence>
<dbReference type="Pfam" id="PF00126">
    <property type="entry name" value="HTH_1"/>
    <property type="match status" value="1"/>
</dbReference>
<accession>A0A1X2F200</accession>
<dbReference type="InterPro" id="IPR005119">
    <property type="entry name" value="LysR_subst-bd"/>
</dbReference>
<dbReference type="GO" id="GO:0032993">
    <property type="term" value="C:protein-DNA complex"/>
    <property type="evidence" value="ECO:0007669"/>
    <property type="project" value="TreeGrafter"/>
</dbReference>
<evidence type="ECO:0000313" key="9">
    <source>
        <dbReference type="EMBL" id="ORX12463.1"/>
    </source>
</evidence>
<evidence type="ECO:0000256" key="3">
    <source>
        <dbReference type="ARBA" id="ARBA00023125"/>
    </source>
</evidence>
<reference evidence="9 10" key="1">
    <citation type="submission" date="2016-01" db="EMBL/GenBank/DDBJ databases">
        <title>The new phylogeny of the genus Mycobacterium.</title>
        <authorList>
            <person name="Tarcisio F."/>
            <person name="Conor M."/>
            <person name="Antonella G."/>
            <person name="Elisabetta G."/>
            <person name="Giulia F.S."/>
            <person name="Sara T."/>
            <person name="Anna F."/>
            <person name="Clotilde B."/>
            <person name="Roberto B."/>
            <person name="Veronica D.S."/>
            <person name="Fabio R."/>
            <person name="Monica P."/>
            <person name="Olivier J."/>
            <person name="Enrico T."/>
            <person name="Nicola S."/>
        </authorList>
    </citation>
    <scope>NUCLEOTIDE SEQUENCE [LARGE SCALE GENOMIC DNA]</scope>
    <source>
        <strain evidence="9 10">ATCC 700010</strain>
    </source>
</reference>
<dbReference type="PANTHER" id="PTHR30346">
    <property type="entry name" value="TRANSCRIPTIONAL DUAL REGULATOR HCAR-RELATED"/>
    <property type="match status" value="1"/>
</dbReference>
<keyword evidence="5" id="KW-0804">Transcription</keyword>
<feature type="domain" description="HTH lysR-type" evidence="8">
    <location>
        <begin position="4"/>
        <end position="61"/>
    </location>
</feature>
<evidence type="ECO:0000256" key="4">
    <source>
        <dbReference type="ARBA" id="ARBA00023159"/>
    </source>
</evidence>
<comment type="caution">
    <text evidence="9">The sequence shown here is derived from an EMBL/GenBank/DDBJ whole genome shotgun (WGS) entry which is preliminary data.</text>
</comment>
<dbReference type="EMBL" id="LQQA01000029">
    <property type="protein sequence ID" value="ORX12463.1"/>
    <property type="molecule type" value="Genomic_DNA"/>
</dbReference>
<dbReference type="SUPFAM" id="SSF53850">
    <property type="entry name" value="Periplasmic binding protein-like II"/>
    <property type="match status" value="1"/>
</dbReference>
<dbReference type="Proteomes" id="UP000193964">
    <property type="component" value="Unassembled WGS sequence"/>
</dbReference>
<keyword evidence="4" id="KW-0010">Activator</keyword>
<evidence type="ECO:0000256" key="5">
    <source>
        <dbReference type="ARBA" id="ARBA00023163"/>
    </source>
</evidence>
<dbReference type="GO" id="GO:0003677">
    <property type="term" value="F:DNA binding"/>
    <property type="evidence" value="ECO:0007669"/>
    <property type="project" value="UniProtKB-KW"/>
</dbReference>
<dbReference type="InterPro" id="IPR036388">
    <property type="entry name" value="WH-like_DNA-bd_sf"/>
</dbReference>
<dbReference type="GO" id="GO:0003700">
    <property type="term" value="F:DNA-binding transcription factor activity"/>
    <property type="evidence" value="ECO:0007669"/>
    <property type="project" value="InterPro"/>
</dbReference>
<sequence length="303" mass="31355">MADVTLDGLRVCREIALTGSFSAAARSLGYSQPAISRQVAAMEAAVGYRLFAREVRGVSVTPAGAAVVAHAARILGAVSGLHREIDALGDRLAGRVTVGAFPASMAVLIPRAVARLSTEHPGLVVAPTEAATPTLLHDLRSGRLHVAVIATGQELPDYDLDEFARYRLHSGDLCVAVPTGHRLDGAGRVDVRELIGETWIVGAGSAGDPQFGAWPTLTDPVIGHRVTGWPARLGLVAAGLGICLVPGLAARSVPRGVTTVIVDDPSWSGRAALALTEKSVSDGARAVVAALRTTAEELQLVQG</sequence>
<dbReference type="PANTHER" id="PTHR30346:SF29">
    <property type="entry name" value="LYSR SUBSTRATE-BINDING"/>
    <property type="match status" value="1"/>
</dbReference>
<name>A0A1X2F200_9MYCO</name>
<dbReference type="PRINTS" id="PR00039">
    <property type="entry name" value="HTHLYSR"/>
</dbReference>
<proteinExistence type="inferred from homology"/>
<dbReference type="RefSeq" id="WP_085146158.1">
    <property type="nucleotide sequence ID" value="NZ_JACKUA010000030.1"/>
</dbReference>
<comment type="similarity">
    <text evidence="1">Belongs to the LysR transcriptional regulatory family.</text>
</comment>
<evidence type="ECO:0000256" key="6">
    <source>
        <dbReference type="ARBA" id="ARBA00040885"/>
    </source>
</evidence>
<dbReference type="PROSITE" id="PS50931">
    <property type="entry name" value="HTH_LYSR"/>
    <property type="match status" value="1"/>
</dbReference>
<organism evidence="9 10">
    <name type="scientific">Mycolicibacterium wolinskyi</name>
    <dbReference type="NCBI Taxonomy" id="59750"/>
    <lineage>
        <taxon>Bacteria</taxon>
        <taxon>Bacillati</taxon>
        <taxon>Actinomycetota</taxon>
        <taxon>Actinomycetes</taxon>
        <taxon>Mycobacteriales</taxon>
        <taxon>Mycobacteriaceae</taxon>
        <taxon>Mycolicibacterium</taxon>
    </lineage>
</organism>
<dbReference type="InterPro" id="IPR000847">
    <property type="entry name" value="LysR_HTH_N"/>
</dbReference>
<protein>
    <recommendedName>
        <fullName evidence="6">Probable hydrogen peroxide-inducible genes activator</fullName>
    </recommendedName>
</protein>
<evidence type="ECO:0000313" key="10">
    <source>
        <dbReference type="Proteomes" id="UP000193964"/>
    </source>
</evidence>
<evidence type="ECO:0000256" key="2">
    <source>
        <dbReference type="ARBA" id="ARBA00023015"/>
    </source>
</evidence>
<dbReference type="Gene3D" id="3.40.190.10">
    <property type="entry name" value="Periplasmic binding protein-like II"/>
    <property type="match status" value="2"/>
</dbReference>
<dbReference type="InterPro" id="IPR036390">
    <property type="entry name" value="WH_DNA-bd_sf"/>
</dbReference>
<dbReference type="OrthoDB" id="9789529at2"/>
<keyword evidence="3" id="KW-0238">DNA-binding</keyword>
<evidence type="ECO:0000256" key="7">
    <source>
        <dbReference type="ARBA" id="ARBA00056658"/>
    </source>
</evidence>
<dbReference type="Gene3D" id="1.10.10.10">
    <property type="entry name" value="Winged helix-like DNA-binding domain superfamily/Winged helix DNA-binding domain"/>
    <property type="match status" value="1"/>
</dbReference>
<dbReference type="SUPFAM" id="SSF46785">
    <property type="entry name" value="Winged helix' DNA-binding domain"/>
    <property type="match status" value="1"/>
</dbReference>
<evidence type="ECO:0000256" key="1">
    <source>
        <dbReference type="ARBA" id="ARBA00009437"/>
    </source>
</evidence>
<dbReference type="AlphaFoldDB" id="A0A1X2F200"/>
<dbReference type="FunFam" id="1.10.10.10:FF:000001">
    <property type="entry name" value="LysR family transcriptional regulator"/>
    <property type="match status" value="1"/>
</dbReference>
<dbReference type="Pfam" id="PF03466">
    <property type="entry name" value="LysR_substrate"/>
    <property type="match status" value="1"/>
</dbReference>
<comment type="function">
    <text evidence="7">Required for the induction the katG gene for catalase. Involved in the response to hydrogen peroxide.</text>
</comment>
<keyword evidence="2" id="KW-0805">Transcription regulation</keyword>
<gene>
    <name evidence="9" type="ORF">AWC31_31285</name>
</gene>